<organism evidence="2 3">
    <name type="scientific">Roseomonas elaeocarpi</name>
    <dbReference type="NCBI Taxonomy" id="907779"/>
    <lineage>
        <taxon>Bacteria</taxon>
        <taxon>Pseudomonadati</taxon>
        <taxon>Pseudomonadota</taxon>
        <taxon>Alphaproteobacteria</taxon>
        <taxon>Acetobacterales</taxon>
        <taxon>Roseomonadaceae</taxon>
        <taxon>Roseomonas</taxon>
    </lineage>
</organism>
<comment type="caution">
    <text evidence="2">The sequence shown here is derived from an EMBL/GenBank/DDBJ whole genome shotgun (WGS) entry which is preliminary data.</text>
</comment>
<evidence type="ECO:0000256" key="1">
    <source>
        <dbReference type="ARBA" id="ARBA00006479"/>
    </source>
</evidence>
<dbReference type="Pfam" id="PF00480">
    <property type="entry name" value="ROK"/>
    <property type="match status" value="1"/>
</dbReference>
<dbReference type="InterPro" id="IPR049874">
    <property type="entry name" value="ROK_cs"/>
</dbReference>
<protein>
    <submittedName>
        <fullName evidence="2">ROK family protein</fullName>
    </submittedName>
</protein>
<proteinExistence type="inferred from homology"/>
<accession>A0ABV6JPR9</accession>
<dbReference type="EMBL" id="JBHLUN010000005">
    <property type="protein sequence ID" value="MFC0407733.1"/>
    <property type="molecule type" value="Genomic_DNA"/>
</dbReference>
<evidence type="ECO:0000313" key="3">
    <source>
        <dbReference type="Proteomes" id="UP001589865"/>
    </source>
</evidence>
<dbReference type="PANTHER" id="PTHR18964:SF149">
    <property type="entry name" value="BIFUNCTIONAL UDP-N-ACETYLGLUCOSAMINE 2-EPIMERASE_N-ACETYLMANNOSAMINE KINASE"/>
    <property type="match status" value="1"/>
</dbReference>
<dbReference type="InterPro" id="IPR000600">
    <property type="entry name" value="ROK"/>
</dbReference>
<name>A0ABV6JPR9_9PROT</name>
<gene>
    <name evidence="2" type="ORF">ACFFGY_05695</name>
</gene>
<keyword evidence="3" id="KW-1185">Reference proteome</keyword>
<dbReference type="PANTHER" id="PTHR18964">
    <property type="entry name" value="ROK (REPRESSOR, ORF, KINASE) FAMILY"/>
    <property type="match status" value="1"/>
</dbReference>
<dbReference type="SUPFAM" id="SSF53067">
    <property type="entry name" value="Actin-like ATPase domain"/>
    <property type="match status" value="1"/>
</dbReference>
<sequence length="320" mass="32044">MTASTQGEAPQFLGIDLGGTQLRVALVDAAGQVLAAERRETDLSGPDAVIAQMVALIGILRGPAVRALGVGVPGTIDRAAGTVLGVPALPGWGGVALAERLRTATGLPVVLENDAKAACIGEWRAGAGMGSDNLAYVTVSTGIGAGIIAEGRLLRGAAGLAGELGHTRLTEQPIPCACGRTGCWQALVSGPVLAARARAVAVPGSRLAALAEGVPLSSRHVGVAAAEGDATALALLAEMAEWLGVGFANLQHSYDSERIVVGGGVSALLEPMRAGIEATLRARLLPGFRPATILRAALGDDAGLVGTAMAARDATERGAL</sequence>
<evidence type="ECO:0000313" key="2">
    <source>
        <dbReference type="EMBL" id="MFC0407733.1"/>
    </source>
</evidence>
<dbReference type="PROSITE" id="PS01125">
    <property type="entry name" value="ROK"/>
    <property type="match status" value="1"/>
</dbReference>
<dbReference type="RefSeq" id="WP_377043460.1">
    <property type="nucleotide sequence ID" value="NZ_JBHLUN010000005.1"/>
</dbReference>
<dbReference type="Gene3D" id="3.30.420.40">
    <property type="match status" value="2"/>
</dbReference>
<reference evidence="2 3" key="1">
    <citation type="submission" date="2024-09" db="EMBL/GenBank/DDBJ databases">
        <authorList>
            <person name="Sun Q."/>
            <person name="Mori K."/>
        </authorList>
    </citation>
    <scope>NUCLEOTIDE SEQUENCE [LARGE SCALE GENOMIC DNA]</scope>
    <source>
        <strain evidence="2 3">TBRC 5777</strain>
    </source>
</reference>
<dbReference type="Proteomes" id="UP001589865">
    <property type="component" value="Unassembled WGS sequence"/>
</dbReference>
<dbReference type="InterPro" id="IPR043129">
    <property type="entry name" value="ATPase_NBD"/>
</dbReference>
<comment type="similarity">
    <text evidence="1">Belongs to the ROK (NagC/XylR) family.</text>
</comment>